<comment type="caution">
    <text evidence="1">The sequence shown here is derived from an EMBL/GenBank/DDBJ whole genome shotgun (WGS) entry which is preliminary data.</text>
</comment>
<dbReference type="AlphaFoldDB" id="A0A369LM84"/>
<dbReference type="EMBL" id="PPTO01000004">
    <property type="protein sequence ID" value="RDB59777.1"/>
    <property type="molecule type" value="Genomic_DNA"/>
</dbReference>
<proteinExistence type="predicted"/>
<evidence type="ECO:0000313" key="2">
    <source>
        <dbReference type="Proteomes" id="UP000253975"/>
    </source>
</evidence>
<organism evidence="1 2">
    <name type="scientific">Slackia isoflavoniconvertens</name>
    <dbReference type="NCBI Taxonomy" id="572010"/>
    <lineage>
        <taxon>Bacteria</taxon>
        <taxon>Bacillati</taxon>
        <taxon>Actinomycetota</taxon>
        <taxon>Coriobacteriia</taxon>
        <taxon>Eggerthellales</taxon>
        <taxon>Eggerthellaceae</taxon>
        <taxon>Slackia</taxon>
    </lineage>
</organism>
<accession>A0A369LM84</accession>
<protein>
    <submittedName>
        <fullName evidence="1">Uncharacterized protein</fullName>
    </submittedName>
</protein>
<reference evidence="1 2" key="1">
    <citation type="journal article" date="2018" name="Elife">
        <title>Discovery and characterization of a prevalent human gut bacterial enzyme sufficient for the inactivation of a family of plant toxins.</title>
        <authorList>
            <person name="Koppel N."/>
            <person name="Bisanz J.E."/>
            <person name="Pandelia M.E."/>
            <person name="Turnbaugh P.J."/>
            <person name="Balskus E.P."/>
        </authorList>
    </citation>
    <scope>NUCLEOTIDE SEQUENCE [LARGE SCALE GENOMIC DNA]</scope>
    <source>
        <strain evidence="1 2">OB21 GAM31</strain>
    </source>
</reference>
<sequence>MSISIDKFLTQLAKRHTTKDGGMALNGKAPHYFAEATAASASAIILSMRAVAEQPPPQCPEHEPHISFSPHMPFLIIRRTDRHTQTIKIASTTAVAIFITITASFQLGAHARHAFIHQVLYRFLPHTRS</sequence>
<evidence type="ECO:0000313" key="1">
    <source>
        <dbReference type="EMBL" id="RDB59777.1"/>
    </source>
</evidence>
<gene>
    <name evidence="1" type="ORF">C1881_03615</name>
</gene>
<dbReference type="Proteomes" id="UP000253975">
    <property type="component" value="Unassembled WGS sequence"/>
</dbReference>
<name>A0A369LM84_9ACTN</name>